<evidence type="ECO:0000259" key="2">
    <source>
        <dbReference type="Pfam" id="PF13456"/>
    </source>
</evidence>
<name>A0AAW2DTC1_9ROSI</name>
<feature type="domain" description="RNase H type-1" evidence="2">
    <location>
        <begin position="89"/>
        <end position="201"/>
    </location>
</feature>
<accession>A0AAW2DTC1</accession>
<evidence type="ECO:0000313" key="4">
    <source>
        <dbReference type="Proteomes" id="UP001459277"/>
    </source>
</evidence>
<dbReference type="Proteomes" id="UP001459277">
    <property type="component" value="Unassembled WGS sequence"/>
</dbReference>
<dbReference type="SUPFAM" id="SSF53098">
    <property type="entry name" value="Ribonuclease H-like"/>
    <property type="match status" value="1"/>
</dbReference>
<feature type="region of interest" description="Disordered" evidence="1">
    <location>
        <begin position="1"/>
        <end position="28"/>
    </location>
</feature>
<dbReference type="PANTHER" id="PTHR47723:SF19">
    <property type="entry name" value="POLYNUCLEOTIDYL TRANSFERASE, RIBONUCLEASE H-LIKE SUPERFAMILY PROTEIN"/>
    <property type="match status" value="1"/>
</dbReference>
<organism evidence="3 4">
    <name type="scientific">Lithocarpus litseifolius</name>
    <dbReference type="NCBI Taxonomy" id="425828"/>
    <lineage>
        <taxon>Eukaryota</taxon>
        <taxon>Viridiplantae</taxon>
        <taxon>Streptophyta</taxon>
        <taxon>Embryophyta</taxon>
        <taxon>Tracheophyta</taxon>
        <taxon>Spermatophyta</taxon>
        <taxon>Magnoliopsida</taxon>
        <taxon>eudicotyledons</taxon>
        <taxon>Gunneridae</taxon>
        <taxon>Pentapetalae</taxon>
        <taxon>rosids</taxon>
        <taxon>fabids</taxon>
        <taxon>Fagales</taxon>
        <taxon>Fagaceae</taxon>
        <taxon>Lithocarpus</taxon>
    </lineage>
</organism>
<gene>
    <name evidence="3" type="ORF">SO802_007807</name>
</gene>
<sequence>MQVHNGSSTVPENSLNSPSSGDSAASNSANAVSASAGSANAVTASAVSANAVTTVYAATSAISGSSALGSAKQCRQLWSPPDASGFKVNVDGAVFVEQRKSGVGVVICNCEGLLMRALSMKLNQHLGSLEAEAKAYELGIMFAKDMGFHEIVLEGDSVIVSNAIAGISPPPSSIASVVYGISSLLSAFHRFSISHVGRKGN</sequence>
<evidence type="ECO:0000256" key="1">
    <source>
        <dbReference type="SAM" id="MobiDB-lite"/>
    </source>
</evidence>
<feature type="compositionally biased region" description="Polar residues" evidence="1">
    <location>
        <begin position="1"/>
        <end position="12"/>
    </location>
</feature>
<dbReference type="Pfam" id="PF13456">
    <property type="entry name" value="RVT_3"/>
    <property type="match status" value="1"/>
</dbReference>
<dbReference type="EMBL" id="JAZDWU010000002">
    <property type="protein sequence ID" value="KAL0012699.1"/>
    <property type="molecule type" value="Genomic_DNA"/>
</dbReference>
<dbReference type="InterPro" id="IPR036397">
    <property type="entry name" value="RNaseH_sf"/>
</dbReference>
<dbReference type="InterPro" id="IPR044730">
    <property type="entry name" value="RNase_H-like_dom_plant"/>
</dbReference>
<dbReference type="InterPro" id="IPR002156">
    <property type="entry name" value="RNaseH_domain"/>
</dbReference>
<dbReference type="GO" id="GO:0004523">
    <property type="term" value="F:RNA-DNA hybrid ribonuclease activity"/>
    <property type="evidence" value="ECO:0007669"/>
    <property type="project" value="InterPro"/>
</dbReference>
<dbReference type="Gene3D" id="3.30.420.10">
    <property type="entry name" value="Ribonuclease H-like superfamily/Ribonuclease H"/>
    <property type="match status" value="1"/>
</dbReference>
<keyword evidence="4" id="KW-1185">Reference proteome</keyword>
<comment type="caution">
    <text evidence="3">The sequence shown here is derived from an EMBL/GenBank/DDBJ whole genome shotgun (WGS) entry which is preliminary data.</text>
</comment>
<proteinExistence type="predicted"/>
<dbReference type="CDD" id="cd06222">
    <property type="entry name" value="RNase_H_like"/>
    <property type="match status" value="1"/>
</dbReference>
<dbReference type="AlphaFoldDB" id="A0AAW2DTC1"/>
<dbReference type="InterPro" id="IPR012337">
    <property type="entry name" value="RNaseH-like_sf"/>
</dbReference>
<dbReference type="PANTHER" id="PTHR47723">
    <property type="entry name" value="OS05G0353850 PROTEIN"/>
    <property type="match status" value="1"/>
</dbReference>
<protein>
    <recommendedName>
        <fullName evidence="2">RNase H type-1 domain-containing protein</fullName>
    </recommendedName>
</protein>
<dbReference type="GO" id="GO:0003676">
    <property type="term" value="F:nucleic acid binding"/>
    <property type="evidence" value="ECO:0007669"/>
    <property type="project" value="InterPro"/>
</dbReference>
<reference evidence="3 4" key="1">
    <citation type="submission" date="2024-01" db="EMBL/GenBank/DDBJ databases">
        <title>A telomere-to-telomere, gap-free genome of sweet tea (Lithocarpus litseifolius).</title>
        <authorList>
            <person name="Zhou J."/>
        </authorList>
    </citation>
    <scope>NUCLEOTIDE SEQUENCE [LARGE SCALE GENOMIC DNA]</scope>
    <source>
        <strain evidence="3">Zhou-2022a</strain>
        <tissue evidence="3">Leaf</tissue>
    </source>
</reference>
<dbReference type="InterPro" id="IPR053151">
    <property type="entry name" value="RNase_H-like"/>
</dbReference>
<evidence type="ECO:0000313" key="3">
    <source>
        <dbReference type="EMBL" id="KAL0012699.1"/>
    </source>
</evidence>
<feature type="compositionally biased region" description="Low complexity" evidence="1">
    <location>
        <begin position="13"/>
        <end position="28"/>
    </location>
</feature>